<dbReference type="InterPro" id="IPR050640">
    <property type="entry name" value="Bact_2-comp_sensor_kinase"/>
</dbReference>
<evidence type="ECO:0000313" key="11">
    <source>
        <dbReference type="EMBL" id="RGR72700.1"/>
    </source>
</evidence>
<dbReference type="EC" id="2.7.13.3" evidence="3"/>
<dbReference type="PANTHER" id="PTHR34220">
    <property type="entry name" value="SENSOR HISTIDINE KINASE YPDA"/>
    <property type="match status" value="1"/>
</dbReference>
<reference evidence="11 12" key="1">
    <citation type="submission" date="2018-08" db="EMBL/GenBank/DDBJ databases">
        <title>A genome reference for cultivated species of the human gut microbiota.</title>
        <authorList>
            <person name="Zou Y."/>
            <person name="Xue W."/>
            <person name="Luo G."/>
        </authorList>
    </citation>
    <scope>NUCLEOTIDE SEQUENCE [LARGE SCALE GENOMIC DNA]</scope>
    <source>
        <strain evidence="11 12">AF24-29</strain>
    </source>
</reference>
<dbReference type="SUPFAM" id="SSF55874">
    <property type="entry name" value="ATPase domain of HSP90 chaperone/DNA topoisomerase II/histidine kinase"/>
    <property type="match status" value="1"/>
</dbReference>
<dbReference type="PROSITE" id="PS50885">
    <property type="entry name" value="HAMP"/>
    <property type="match status" value="1"/>
</dbReference>
<evidence type="ECO:0000259" key="10">
    <source>
        <dbReference type="PROSITE" id="PS50885"/>
    </source>
</evidence>
<dbReference type="InterPro" id="IPR005467">
    <property type="entry name" value="His_kinase_dom"/>
</dbReference>
<organism evidence="11 12">
    <name type="scientific">Holdemania filiformis</name>
    <dbReference type="NCBI Taxonomy" id="61171"/>
    <lineage>
        <taxon>Bacteria</taxon>
        <taxon>Bacillati</taxon>
        <taxon>Bacillota</taxon>
        <taxon>Erysipelotrichia</taxon>
        <taxon>Erysipelotrichales</taxon>
        <taxon>Erysipelotrichaceae</taxon>
        <taxon>Holdemania</taxon>
    </lineage>
</organism>
<proteinExistence type="predicted"/>
<dbReference type="Gene3D" id="6.10.340.10">
    <property type="match status" value="1"/>
</dbReference>
<dbReference type="SMART" id="SM00387">
    <property type="entry name" value="HATPase_c"/>
    <property type="match status" value="1"/>
</dbReference>
<dbReference type="PROSITE" id="PS50109">
    <property type="entry name" value="HIS_KIN"/>
    <property type="match status" value="1"/>
</dbReference>
<keyword evidence="8" id="KW-1133">Transmembrane helix</keyword>
<dbReference type="SUPFAM" id="SSF158472">
    <property type="entry name" value="HAMP domain-like"/>
    <property type="match status" value="1"/>
</dbReference>
<evidence type="ECO:0000313" key="12">
    <source>
        <dbReference type="Proteomes" id="UP000284178"/>
    </source>
</evidence>
<keyword evidence="4" id="KW-0597">Phosphoprotein</keyword>
<dbReference type="PANTHER" id="PTHR34220:SF7">
    <property type="entry name" value="SENSOR HISTIDINE KINASE YPDA"/>
    <property type="match status" value="1"/>
</dbReference>
<dbReference type="GO" id="GO:0000155">
    <property type="term" value="F:phosphorelay sensor kinase activity"/>
    <property type="evidence" value="ECO:0007669"/>
    <property type="project" value="InterPro"/>
</dbReference>
<keyword evidence="5" id="KW-0808">Transferase</keyword>
<evidence type="ECO:0000256" key="1">
    <source>
        <dbReference type="ARBA" id="ARBA00000085"/>
    </source>
</evidence>
<keyword evidence="8" id="KW-0812">Transmembrane</keyword>
<evidence type="ECO:0000256" key="2">
    <source>
        <dbReference type="ARBA" id="ARBA00004370"/>
    </source>
</evidence>
<sequence>MKGTGSAMKFSIRHKIIFFFSLASLLVFSALGAYIGFAVRPRTMTQTRFAISQMVESKANEVSMWVKRMAVEYRTIAAIPAFSSMDVREITPLIDRFTELYKKNGETMETFSYIGKNGFCWINSSAVENLMDHTDYQQAYQNDREFILSLPVTNPEHRQVMLFYYPILGSTGIKEALICAAIPTVRLKEIVNPVQIYEGRSWVMTRNKDLITTDEEYFVENVLSRPTLDELDMRSITSSDQFRVRDAQGKQATLFVSPVTEYDDWVFCTLVQDSVIGRSTHQILIGVLILFCVLLLINIVMGASLVQWVLKPIRALQGRMKKVEEGTLDAYYTLPGTHDEIDSLGQSYNAMLDEIISLIDKIYQEQAEKRQAELKVLQAQIKPHFLYNTLDNLKWMAKAQGADEVAKAITSLSTYFRIFLSNGQEKITLAQEFRHTEAYLTMQKIRYGQKLNSTLELAEDARDLPMLKILIQPLVENAINHGLKPKENGGTIQVSARLIGDRLEIQVRDDGVGMDEATLAALREALQKEQMEGHYGLQNVLRRCRIEYGEKACLSIDSTLGVGTCVTLTLPVGGKEESV</sequence>
<evidence type="ECO:0000256" key="3">
    <source>
        <dbReference type="ARBA" id="ARBA00012438"/>
    </source>
</evidence>
<feature type="domain" description="Histidine kinase" evidence="9">
    <location>
        <begin position="467"/>
        <end position="574"/>
    </location>
</feature>
<keyword evidence="12" id="KW-1185">Reference proteome</keyword>
<dbReference type="InterPro" id="IPR036890">
    <property type="entry name" value="HATPase_C_sf"/>
</dbReference>
<keyword evidence="6 11" id="KW-0418">Kinase</keyword>
<evidence type="ECO:0000256" key="7">
    <source>
        <dbReference type="ARBA" id="ARBA00023012"/>
    </source>
</evidence>
<dbReference type="Pfam" id="PF06580">
    <property type="entry name" value="His_kinase"/>
    <property type="match status" value="1"/>
</dbReference>
<dbReference type="CDD" id="cd06225">
    <property type="entry name" value="HAMP"/>
    <property type="match status" value="1"/>
</dbReference>
<evidence type="ECO:0000256" key="5">
    <source>
        <dbReference type="ARBA" id="ARBA00022679"/>
    </source>
</evidence>
<comment type="subcellular location">
    <subcellularLocation>
        <location evidence="2">Membrane</location>
    </subcellularLocation>
</comment>
<evidence type="ECO:0000256" key="8">
    <source>
        <dbReference type="SAM" id="Phobius"/>
    </source>
</evidence>
<dbReference type="Pfam" id="PF02518">
    <property type="entry name" value="HATPase_c"/>
    <property type="match status" value="1"/>
</dbReference>
<dbReference type="SMART" id="SM00304">
    <property type="entry name" value="HAMP"/>
    <property type="match status" value="1"/>
</dbReference>
<feature type="transmembrane region" description="Helical" evidence="8">
    <location>
        <begin position="283"/>
        <end position="310"/>
    </location>
</feature>
<dbReference type="Proteomes" id="UP000284178">
    <property type="component" value="Unassembled WGS sequence"/>
</dbReference>
<evidence type="ECO:0000256" key="6">
    <source>
        <dbReference type="ARBA" id="ARBA00022777"/>
    </source>
</evidence>
<dbReference type="EMBL" id="QRUP01000014">
    <property type="protein sequence ID" value="RGR72700.1"/>
    <property type="molecule type" value="Genomic_DNA"/>
</dbReference>
<dbReference type="GO" id="GO:0016020">
    <property type="term" value="C:membrane"/>
    <property type="evidence" value="ECO:0007669"/>
    <property type="project" value="UniProtKB-SubCell"/>
</dbReference>
<evidence type="ECO:0000259" key="9">
    <source>
        <dbReference type="PROSITE" id="PS50109"/>
    </source>
</evidence>
<dbReference type="AlphaFoldDB" id="A0A412FX18"/>
<comment type="catalytic activity">
    <reaction evidence="1">
        <text>ATP + protein L-histidine = ADP + protein N-phospho-L-histidine.</text>
        <dbReference type="EC" id="2.7.13.3"/>
    </reaction>
</comment>
<gene>
    <name evidence="11" type="ORF">DWY25_11585</name>
</gene>
<name>A0A412FX18_9FIRM</name>
<dbReference type="InterPro" id="IPR003660">
    <property type="entry name" value="HAMP_dom"/>
</dbReference>
<keyword evidence="7" id="KW-0902">Two-component regulatory system</keyword>
<protein>
    <recommendedName>
        <fullName evidence="3">histidine kinase</fullName>
        <ecNumber evidence="3">2.7.13.3</ecNumber>
    </recommendedName>
</protein>
<dbReference type="InterPro" id="IPR003594">
    <property type="entry name" value="HATPase_dom"/>
</dbReference>
<comment type="caution">
    <text evidence="11">The sequence shown here is derived from an EMBL/GenBank/DDBJ whole genome shotgun (WGS) entry which is preliminary data.</text>
</comment>
<dbReference type="InterPro" id="IPR010559">
    <property type="entry name" value="Sig_transdc_His_kin_internal"/>
</dbReference>
<keyword evidence="8" id="KW-0472">Membrane</keyword>
<accession>A0A412FX18</accession>
<feature type="domain" description="HAMP" evidence="10">
    <location>
        <begin position="307"/>
        <end position="360"/>
    </location>
</feature>
<dbReference type="Gene3D" id="3.30.565.10">
    <property type="entry name" value="Histidine kinase-like ATPase, C-terminal domain"/>
    <property type="match status" value="1"/>
</dbReference>
<dbReference type="Pfam" id="PF00672">
    <property type="entry name" value="HAMP"/>
    <property type="match status" value="1"/>
</dbReference>
<evidence type="ECO:0000256" key="4">
    <source>
        <dbReference type="ARBA" id="ARBA00022553"/>
    </source>
</evidence>